<reference evidence="5 6" key="1">
    <citation type="submission" date="2019-09" db="EMBL/GenBank/DDBJ databases">
        <title>Bird 10,000 Genomes (B10K) Project - Family phase.</title>
        <authorList>
            <person name="Zhang G."/>
        </authorList>
    </citation>
    <scope>NUCLEOTIDE SEQUENCE [LARGE SCALE GENOMIC DNA]</scope>
    <source>
        <strain evidence="5">B10K-DU-029-50</strain>
        <tissue evidence="5">Heart</tissue>
    </source>
</reference>
<proteinExistence type="predicted"/>
<dbReference type="PROSITE" id="PS00509">
    <property type="entry name" value="RAS_GTPASE_ACTIV_1"/>
    <property type="match status" value="1"/>
</dbReference>
<evidence type="ECO:0000256" key="1">
    <source>
        <dbReference type="ARBA" id="ARBA00022468"/>
    </source>
</evidence>
<comment type="caution">
    <text evidence="5">The sequence shown here is derived from an EMBL/GenBank/DDBJ whole genome shotgun (WGS) entry which is preliminary data.</text>
</comment>
<evidence type="ECO:0000313" key="6">
    <source>
        <dbReference type="Proteomes" id="UP000575029"/>
    </source>
</evidence>
<sequence>QDFLTDLVMAEVDRCAERDVLIFRENTIATKAVEEYLKLVGQKFLREALGEFIKAVYESDENCEVDPSKCSPAELEDHQCILKMCCELVFCNIFDAYKVFPRELKEVFASWKLQCQKRGKQDITKRLISASVFLRFLCPAIMSPSLFNLMQAYPDDQTARGLTLIAKVIQNLANFTKFGYKEAYMVFMNEFLETEWIKMECLLRHFADPETNPKQPSFDGYIEVGREFSMLHSLLWDVVSQLDKGENSFLQAAVEKLGPLPRILEDITKALASTEQQMKPFLEHSSCPNVAGSLSSGLQKITEDSTDGDINELKSPTQENIDGHFRSKNLLLTPQASTQSMACSDKDEKISVLPNGRSISLMDLQDPHTAHSNTASMMHDVPLRLAGSQLSVTQVANIKQLWDTQGTPQSAPQVRRPLHPAWNQQGSLRPLSFQNPVYQLNNPSPAVDKASVDSSMENVNSVSSRSWSNSSLQSEELAQRPAGPDKHVPGVLPQQNISTQAQVHCSWMDQAMLGTRAKTTHSLPYNPSPYGTGSVSGAWGAMDIEPIPNGSRSRHQSSSSRESPVPKVRAVHRPPHKVRKSWLQASTL</sequence>
<feature type="non-terminal residue" evidence="5">
    <location>
        <position position="588"/>
    </location>
</feature>
<accession>A0A7K6ESZ5</accession>
<evidence type="ECO:0000313" key="5">
    <source>
        <dbReference type="EMBL" id="NWV42294.1"/>
    </source>
</evidence>
<dbReference type="GO" id="GO:0005096">
    <property type="term" value="F:GTPase activator activity"/>
    <property type="evidence" value="ECO:0007669"/>
    <property type="project" value="UniProtKB-KW"/>
</dbReference>
<feature type="non-terminal residue" evidence="5">
    <location>
        <position position="1"/>
    </location>
</feature>
<dbReference type="InterPro" id="IPR021887">
    <property type="entry name" value="DAB2P_C"/>
</dbReference>
<dbReference type="Pfam" id="PF12004">
    <property type="entry name" value="DAB2P_C"/>
    <property type="match status" value="1"/>
</dbReference>
<feature type="region of interest" description="Disordered" evidence="3">
    <location>
        <begin position="442"/>
        <end position="486"/>
    </location>
</feature>
<evidence type="ECO:0000256" key="2">
    <source>
        <dbReference type="ARBA" id="ARBA00022553"/>
    </source>
</evidence>
<dbReference type="PANTHER" id="PTHR10194:SF52">
    <property type="entry name" value="RAS GTPASE-ACTIVATING PROTEIN NGAP"/>
    <property type="match status" value="1"/>
</dbReference>
<dbReference type="EMBL" id="VZRM01007566">
    <property type="protein sequence ID" value="NWV42294.1"/>
    <property type="molecule type" value="Genomic_DNA"/>
</dbReference>
<dbReference type="Gene3D" id="1.10.506.10">
    <property type="entry name" value="GTPase Activation - p120gap, domain 1"/>
    <property type="match status" value="2"/>
</dbReference>
<dbReference type="SMART" id="SM00323">
    <property type="entry name" value="RasGAP"/>
    <property type="match status" value="1"/>
</dbReference>
<feature type="compositionally biased region" description="Low complexity" evidence="3">
    <location>
        <begin position="461"/>
        <end position="474"/>
    </location>
</feature>
<name>A0A7K6ESZ5_9PASS</name>
<feature type="region of interest" description="Disordered" evidence="3">
    <location>
        <begin position="541"/>
        <end position="588"/>
    </location>
</feature>
<dbReference type="InterPro" id="IPR008936">
    <property type="entry name" value="Rho_GTPase_activation_prot"/>
</dbReference>
<dbReference type="CDD" id="cd05136">
    <property type="entry name" value="RasGAP_DAB2IP"/>
    <property type="match status" value="1"/>
</dbReference>
<evidence type="ECO:0000256" key="3">
    <source>
        <dbReference type="SAM" id="MobiDB-lite"/>
    </source>
</evidence>
<keyword evidence="2" id="KW-0597">Phosphoprotein</keyword>
<dbReference type="InterPro" id="IPR023152">
    <property type="entry name" value="RasGAP_CS"/>
</dbReference>
<evidence type="ECO:0000259" key="4">
    <source>
        <dbReference type="PROSITE" id="PS50018"/>
    </source>
</evidence>
<keyword evidence="6" id="KW-1185">Reference proteome</keyword>
<dbReference type="SUPFAM" id="SSF48350">
    <property type="entry name" value="GTPase activation domain, GAP"/>
    <property type="match status" value="1"/>
</dbReference>
<dbReference type="PANTHER" id="PTHR10194">
    <property type="entry name" value="RAS GTPASE-ACTIVATING PROTEINS"/>
    <property type="match status" value="1"/>
</dbReference>
<dbReference type="Proteomes" id="UP000575029">
    <property type="component" value="Unassembled WGS sequence"/>
</dbReference>
<keyword evidence="1" id="KW-0343">GTPase activation</keyword>
<protein>
    <submittedName>
        <fullName evidence="5">NGAP protein</fullName>
    </submittedName>
</protein>
<feature type="compositionally biased region" description="Basic residues" evidence="3">
    <location>
        <begin position="569"/>
        <end position="580"/>
    </location>
</feature>
<dbReference type="Pfam" id="PF00616">
    <property type="entry name" value="RasGAP"/>
    <property type="match status" value="2"/>
</dbReference>
<dbReference type="AlphaFoldDB" id="A0A7K6ESZ5"/>
<dbReference type="PROSITE" id="PS50018">
    <property type="entry name" value="RAS_GTPASE_ACTIV_2"/>
    <property type="match status" value="1"/>
</dbReference>
<feature type="domain" description="Ras-GAP" evidence="4">
    <location>
        <begin position="1"/>
        <end position="174"/>
    </location>
</feature>
<organism evidence="5 6">
    <name type="scientific">Grantiella picta</name>
    <dbReference type="NCBI Taxonomy" id="266360"/>
    <lineage>
        <taxon>Eukaryota</taxon>
        <taxon>Metazoa</taxon>
        <taxon>Chordata</taxon>
        <taxon>Craniata</taxon>
        <taxon>Vertebrata</taxon>
        <taxon>Euteleostomi</taxon>
        <taxon>Archelosauria</taxon>
        <taxon>Archosauria</taxon>
        <taxon>Dinosauria</taxon>
        <taxon>Saurischia</taxon>
        <taxon>Theropoda</taxon>
        <taxon>Coelurosauria</taxon>
        <taxon>Aves</taxon>
        <taxon>Neognathae</taxon>
        <taxon>Neoaves</taxon>
        <taxon>Telluraves</taxon>
        <taxon>Australaves</taxon>
        <taxon>Passeriformes</taxon>
        <taxon>Meliphagoidea</taxon>
        <taxon>Meliphagidae</taxon>
        <taxon>Grantiella</taxon>
    </lineage>
</organism>
<gene>
    <name evidence="5" type="primary">Rasal2</name>
    <name evidence="5" type="ORF">GRAPIC_R01272</name>
</gene>
<dbReference type="InterPro" id="IPR039360">
    <property type="entry name" value="Ras_GTPase"/>
</dbReference>
<dbReference type="InterPro" id="IPR001936">
    <property type="entry name" value="RasGAP_dom"/>
</dbReference>